<evidence type="ECO:0000313" key="1">
    <source>
        <dbReference type="EMBL" id="MBA4650682.1"/>
    </source>
</evidence>
<reference evidence="1" key="1">
    <citation type="journal article" date="2013" name="J. Plant Res.">
        <title>Effect of fungi and light on seed germination of three Opuntia species from semiarid lands of central Mexico.</title>
        <authorList>
            <person name="Delgado-Sanchez P."/>
            <person name="Jimenez-Bremont J.F."/>
            <person name="Guerrero-Gonzalez Mde L."/>
            <person name="Flores J."/>
        </authorList>
    </citation>
    <scope>NUCLEOTIDE SEQUENCE</scope>
    <source>
        <tissue evidence="1">Cladode</tissue>
    </source>
</reference>
<dbReference type="AlphaFoldDB" id="A0A7C9DTA7"/>
<accession>A0A7C9DTA7</accession>
<proteinExistence type="predicted"/>
<organism evidence="1">
    <name type="scientific">Opuntia streptacantha</name>
    <name type="common">Prickly pear cactus</name>
    <name type="synonym">Opuntia cardona</name>
    <dbReference type="NCBI Taxonomy" id="393608"/>
    <lineage>
        <taxon>Eukaryota</taxon>
        <taxon>Viridiplantae</taxon>
        <taxon>Streptophyta</taxon>
        <taxon>Embryophyta</taxon>
        <taxon>Tracheophyta</taxon>
        <taxon>Spermatophyta</taxon>
        <taxon>Magnoliopsida</taxon>
        <taxon>eudicotyledons</taxon>
        <taxon>Gunneridae</taxon>
        <taxon>Pentapetalae</taxon>
        <taxon>Caryophyllales</taxon>
        <taxon>Cactineae</taxon>
        <taxon>Cactaceae</taxon>
        <taxon>Opuntioideae</taxon>
        <taxon>Opuntia</taxon>
    </lineage>
</organism>
<protein>
    <submittedName>
        <fullName evidence="1">Uncharacterized protein</fullName>
    </submittedName>
</protein>
<reference evidence="1" key="2">
    <citation type="submission" date="2020-07" db="EMBL/GenBank/DDBJ databases">
        <authorList>
            <person name="Vera ALvarez R."/>
            <person name="Arias-Moreno D.M."/>
            <person name="Jimenez-Jacinto V."/>
            <person name="Jimenez-Bremont J.F."/>
            <person name="Swaminathan K."/>
            <person name="Moose S.P."/>
            <person name="Guerrero-Gonzalez M.L."/>
            <person name="Marino-Ramirez L."/>
            <person name="Landsman D."/>
            <person name="Rodriguez-Kessler M."/>
            <person name="Delgado-Sanchez P."/>
        </authorList>
    </citation>
    <scope>NUCLEOTIDE SEQUENCE</scope>
    <source>
        <tissue evidence="1">Cladode</tissue>
    </source>
</reference>
<sequence>MCATSFLLSSRKHIAYCLNLSDSSKSPQIPLVRSERLHLTLKFFRKWLNPSTPRRLGTQKASKCATVDKCNDDGLPHATPMVTDLNSLESEPGSAFLLTDDLSMMENPSVKEVEVIPEIERGGAEIC</sequence>
<name>A0A7C9DTA7_OPUST</name>
<dbReference type="EMBL" id="GISG01166057">
    <property type="protein sequence ID" value="MBA4650682.1"/>
    <property type="molecule type" value="Transcribed_RNA"/>
</dbReference>